<protein>
    <submittedName>
        <fullName evidence="1">Uncharacterized protein</fullName>
    </submittedName>
</protein>
<evidence type="ECO:0000313" key="2">
    <source>
        <dbReference type="Proteomes" id="UP000240572"/>
    </source>
</evidence>
<organism evidence="1 2">
    <name type="scientific">Taibaiella chishuiensis</name>
    <dbReference type="NCBI Taxonomy" id="1434707"/>
    <lineage>
        <taxon>Bacteria</taxon>
        <taxon>Pseudomonadati</taxon>
        <taxon>Bacteroidota</taxon>
        <taxon>Chitinophagia</taxon>
        <taxon>Chitinophagales</taxon>
        <taxon>Chitinophagaceae</taxon>
        <taxon>Taibaiella</taxon>
    </lineage>
</organism>
<dbReference type="AlphaFoldDB" id="A0A2P8D323"/>
<evidence type="ECO:0000313" key="1">
    <source>
        <dbReference type="EMBL" id="PSK91630.1"/>
    </source>
</evidence>
<keyword evidence="2" id="KW-1185">Reference proteome</keyword>
<accession>A0A2P8D323</accession>
<reference evidence="1 2" key="1">
    <citation type="submission" date="2018-03" db="EMBL/GenBank/DDBJ databases">
        <title>Genomic Encyclopedia of Type Strains, Phase III (KMG-III): the genomes of soil and plant-associated and newly described type strains.</title>
        <authorList>
            <person name="Whitman W."/>
        </authorList>
    </citation>
    <scope>NUCLEOTIDE SEQUENCE [LARGE SCALE GENOMIC DNA]</scope>
    <source>
        <strain evidence="1 2">CGMCC 1.12700</strain>
    </source>
</reference>
<dbReference type="Proteomes" id="UP000240572">
    <property type="component" value="Unassembled WGS sequence"/>
</dbReference>
<comment type="caution">
    <text evidence="1">The sequence shown here is derived from an EMBL/GenBank/DDBJ whole genome shotgun (WGS) entry which is preliminary data.</text>
</comment>
<sequence length="42" mass="4927">MNSATAIIKRLFIMDNKDNVQMPMLERSHCLNIQAFFTRLLT</sequence>
<dbReference type="EMBL" id="PYGD01000005">
    <property type="protein sequence ID" value="PSK91630.1"/>
    <property type="molecule type" value="Genomic_DNA"/>
</dbReference>
<gene>
    <name evidence="1" type="ORF">B0I18_105215</name>
</gene>
<proteinExistence type="predicted"/>
<name>A0A2P8D323_9BACT</name>